<keyword evidence="4" id="KW-0808">Transferase</keyword>
<evidence type="ECO:0000256" key="6">
    <source>
        <dbReference type="ARBA" id="ARBA00022968"/>
    </source>
</evidence>
<gene>
    <name evidence="12" type="ORF">BEMITA_LOCUS12300</name>
</gene>
<keyword evidence="6" id="KW-0735">Signal-anchor</keyword>
<evidence type="ECO:0000313" key="13">
    <source>
        <dbReference type="Proteomes" id="UP001152759"/>
    </source>
</evidence>
<sequence length="379" mass="43366">MSVSTTAIITPYALVAMLLWHRQRKECRFCKPSWSRAPALCAIILCVGTFVIFSITTRGYSDPNKAVLGWEPSKNLSVAAFLETVDVNGRREESENGSVCDSELLLLVVVCSSPEKEALRTAIRQTWASLQDQSVRVVFLLGHPPPSHESAYVQSRISREKEMYQDIIQEDFIDSYNNLTIKSIMMLRWFTKNCERTSYLLKTDDDIFLDFRVLNQSLRRPFPKWIAPDNFLGGTLIRGASPNKDNNDKWFMPNYLYAGSKYPNYLSGTAYLMSRQVAEKLFTASFGVNMIHMEDIYITGLCARKAGVRPFSLFGFTLSKVKRMGCKSRHIMSHRVTPADMYRIWNTRAACSEFYVTSIFQDRQFGLWEKVANKLHGGR</sequence>
<dbReference type="Pfam" id="PF01762">
    <property type="entry name" value="Galactosyl_T"/>
    <property type="match status" value="1"/>
</dbReference>
<dbReference type="GO" id="GO:0016758">
    <property type="term" value="F:hexosyltransferase activity"/>
    <property type="evidence" value="ECO:0007669"/>
    <property type="project" value="InterPro"/>
</dbReference>
<protein>
    <recommendedName>
        <fullName evidence="11">Hexosyltransferase</fullName>
        <ecNumber evidence="11">2.4.1.-</ecNumber>
    </recommendedName>
</protein>
<dbReference type="EC" id="2.4.1.-" evidence="11"/>
<proteinExistence type="inferred from homology"/>
<comment type="subcellular location">
    <subcellularLocation>
        <location evidence="1 11">Golgi apparatus membrane</location>
        <topology evidence="1 11">Single-pass type II membrane protein</topology>
    </subcellularLocation>
</comment>
<keyword evidence="13" id="KW-1185">Reference proteome</keyword>
<comment type="similarity">
    <text evidence="2 11">Belongs to the glycosyltransferase 31 family.</text>
</comment>
<dbReference type="KEGG" id="btab:109039344"/>
<name>A0A9P0F9L2_BEMTA</name>
<dbReference type="PANTHER" id="PTHR11214">
    <property type="entry name" value="BETA-1,3-N-ACETYLGLUCOSAMINYLTRANSFERASE"/>
    <property type="match status" value="1"/>
</dbReference>
<dbReference type="Proteomes" id="UP001152759">
    <property type="component" value="Chromosome 7"/>
</dbReference>
<evidence type="ECO:0000256" key="2">
    <source>
        <dbReference type="ARBA" id="ARBA00008661"/>
    </source>
</evidence>
<feature type="transmembrane region" description="Helical" evidence="11">
    <location>
        <begin position="34"/>
        <end position="55"/>
    </location>
</feature>
<evidence type="ECO:0000256" key="1">
    <source>
        <dbReference type="ARBA" id="ARBA00004323"/>
    </source>
</evidence>
<accession>A0A9P0F9L2</accession>
<dbReference type="PANTHER" id="PTHR11214:SF314">
    <property type="entry name" value="HEXOSYLTRANSFERASE"/>
    <property type="match status" value="1"/>
</dbReference>
<reference evidence="12" key="1">
    <citation type="submission" date="2021-12" db="EMBL/GenBank/DDBJ databases">
        <authorList>
            <person name="King R."/>
        </authorList>
    </citation>
    <scope>NUCLEOTIDE SEQUENCE</scope>
</reference>
<dbReference type="EMBL" id="OU963868">
    <property type="protein sequence ID" value="CAH0393949.1"/>
    <property type="molecule type" value="Genomic_DNA"/>
</dbReference>
<evidence type="ECO:0000256" key="5">
    <source>
        <dbReference type="ARBA" id="ARBA00022692"/>
    </source>
</evidence>
<keyword evidence="9 11" id="KW-0472">Membrane</keyword>
<keyword evidence="3 11" id="KW-0328">Glycosyltransferase</keyword>
<keyword evidence="8 11" id="KW-0333">Golgi apparatus</keyword>
<dbReference type="AlphaFoldDB" id="A0A9P0F9L2"/>
<evidence type="ECO:0000256" key="4">
    <source>
        <dbReference type="ARBA" id="ARBA00022679"/>
    </source>
</evidence>
<evidence type="ECO:0000256" key="10">
    <source>
        <dbReference type="ARBA" id="ARBA00023180"/>
    </source>
</evidence>
<dbReference type="FunFam" id="3.90.550.50:FF:000001">
    <property type="entry name" value="Hexosyltransferase"/>
    <property type="match status" value="1"/>
</dbReference>
<keyword evidence="7 11" id="KW-1133">Transmembrane helix</keyword>
<dbReference type="InterPro" id="IPR002659">
    <property type="entry name" value="Glyco_trans_31"/>
</dbReference>
<evidence type="ECO:0000313" key="12">
    <source>
        <dbReference type="EMBL" id="CAH0393949.1"/>
    </source>
</evidence>
<evidence type="ECO:0000256" key="7">
    <source>
        <dbReference type="ARBA" id="ARBA00022989"/>
    </source>
</evidence>
<evidence type="ECO:0000256" key="11">
    <source>
        <dbReference type="RuleBase" id="RU363063"/>
    </source>
</evidence>
<dbReference type="Gene3D" id="3.90.550.50">
    <property type="match status" value="1"/>
</dbReference>
<dbReference type="GO" id="GO:0006493">
    <property type="term" value="P:protein O-linked glycosylation"/>
    <property type="evidence" value="ECO:0007669"/>
    <property type="project" value="TreeGrafter"/>
</dbReference>
<dbReference type="GO" id="GO:0000139">
    <property type="term" value="C:Golgi membrane"/>
    <property type="evidence" value="ECO:0007669"/>
    <property type="project" value="UniProtKB-SubCell"/>
</dbReference>
<keyword evidence="5 11" id="KW-0812">Transmembrane</keyword>
<evidence type="ECO:0000256" key="8">
    <source>
        <dbReference type="ARBA" id="ARBA00023034"/>
    </source>
</evidence>
<feature type="transmembrane region" description="Helical" evidence="11">
    <location>
        <begin position="6"/>
        <end position="22"/>
    </location>
</feature>
<evidence type="ECO:0000256" key="3">
    <source>
        <dbReference type="ARBA" id="ARBA00022676"/>
    </source>
</evidence>
<organism evidence="12 13">
    <name type="scientific">Bemisia tabaci</name>
    <name type="common">Sweetpotato whitefly</name>
    <name type="synonym">Aleurodes tabaci</name>
    <dbReference type="NCBI Taxonomy" id="7038"/>
    <lineage>
        <taxon>Eukaryota</taxon>
        <taxon>Metazoa</taxon>
        <taxon>Ecdysozoa</taxon>
        <taxon>Arthropoda</taxon>
        <taxon>Hexapoda</taxon>
        <taxon>Insecta</taxon>
        <taxon>Pterygota</taxon>
        <taxon>Neoptera</taxon>
        <taxon>Paraneoptera</taxon>
        <taxon>Hemiptera</taxon>
        <taxon>Sternorrhyncha</taxon>
        <taxon>Aleyrodoidea</taxon>
        <taxon>Aleyrodidae</taxon>
        <taxon>Aleyrodinae</taxon>
        <taxon>Bemisia</taxon>
    </lineage>
</organism>
<keyword evidence="10" id="KW-0325">Glycoprotein</keyword>
<comment type="caution">
    <text evidence="11">Lacks conserved residue(s) required for the propagation of feature annotation.</text>
</comment>
<evidence type="ECO:0000256" key="9">
    <source>
        <dbReference type="ARBA" id="ARBA00023136"/>
    </source>
</evidence>